<evidence type="ECO:0000313" key="5">
    <source>
        <dbReference type="Proteomes" id="UP000183206"/>
    </source>
</evidence>
<dbReference type="InterPro" id="IPR033655">
    <property type="entry name" value="TGS_RelA/SpoT"/>
</dbReference>
<protein>
    <recommendedName>
        <fullName evidence="3">TGS domain-containing protein</fullName>
    </recommendedName>
</protein>
<comment type="similarity">
    <text evidence="2">Belongs to the relA/spoT family.</text>
</comment>
<evidence type="ECO:0000256" key="2">
    <source>
        <dbReference type="RuleBase" id="RU003847"/>
    </source>
</evidence>
<dbReference type="Pfam" id="PF02824">
    <property type="entry name" value="TGS"/>
    <property type="match status" value="1"/>
</dbReference>
<dbReference type="SUPFAM" id="SSF81271">
    <property type="entry name" value="TGS-like"/>
    <property type="match status" value="1"/>
</dbReference>
<dbReference type="InterPro" id="IPR004811">
    <property type="entry name" value="RelA/Spo_fam"/>
</dbReference>
<comment type="function">
    <text evidence="2">In eubacteria ppGpp (guanosine 3'-diphosphate 5'-diphosphate) is a mediator of the stringent response that coordinates a variety of cellular activities in response to changes in nutritional abundance.</text>
</comment>
<evidence type="ECO:0000313" key="4">
    <source>
        <dbReference type="EMBL" id="OIO31911.1"/>
    </source>
</evidence>
<dbReference type="Gene3D" id="3.30.460.10">
    <property type="entry name" value="Beta Polymerase, domain 2"/>
    <property type="match status" value="1"/>
</dbReference>
<keyword evidence="1" id="KW-0694">RNA-binding</keyword>
<dbReference type="FunFam" id="1.10.3210.10:FF:000001">
    <property type="entry name" value="GTP pyrophosphokinase RelA"/>
    <property type="match status" value="1"/>
</dbReference>
<dbReference type="EMBL" id="MNVO01000054">
    <property type="protein sequence ID" value="OIO31911.1"/>
    <property type="molecule type" value="Genomic_DNA"/>
</dbReference>
<dbReference type="Pfam" id="PF04607">
    <property type="entry name" value="RelA_SpoT"/>
    <property type="match status" value="1"/>
</dbReference>
<dbReference type="FunFam" id="3.10.20.30:FF:000002">
    <property type="entry name" value="GTP pyrophosphokinase (RelA/SpoT)"/>
    <property type="match status" value="1"/>
</dbReference>
<dbReference type="Gene3D" id="3.10.20.30">
    <property type="match status" value="1"/>
</dbReference>
<dbReference type="CDD" id="cd01668">
    <property type="entry name" value="TGS_RSH"/>
    <property type="match status" value="1"/>
</dbReference>
<dbReference type="GO" id="GO:0005886">
    <property type="term" value="C:plasma membrane"/>
    <property type="evidence" value="ECO:0007669"/>
    <property type="project" value="TreeGrafter"/>
</dbReference>
<accession>A0A1J4VCF2</accession>
<dbReference type="Gene3D" id="1.10.3210.10">
    <property type="entry name" value="Hypothetical protein af1432"/>
    <property type="match status" value="1"/>
</dbReference>
<dbReference type="SUPFAM" id="SSF81301">
    <property type="entry name" value="Nucleotidyltransferase"/>
    <property type="match status" value="1"/>
</dbReference>
<dbReference type="NCBIfam" id="TIGR00691">
    <property type="entry name" value="spoT_relA"/>
    <property type="match status" value="1"/>
</dbReference>
<dbReference type="InterPro" id="IPR043519">
    <property type="entry name" value="NT_sf"/>
</dbReference>
<evidence type="ECO:0000256" key="1">
    <source>
        <dbReference type="PROSITE-ProRule" id="PRU00182"/>
    </source>
</evidence>
<dbReference type="InterPro" id="IPR012676">
    <property type="entry name" value="TGS-like"/>
</dbReference>
<dbReference type="InterPro" id="IPR012675">
    <property type="entry name" value="Beta-grasp_dom_sf"/>
</dbReference>
<dbReference type="InterPro" id="IPR004095">
    <property type="entry name" value="TGS"/>
</dbReference>
<name>A0A1J4VCF2_9BACT</name>
<dbReference type="PANTHER" id="PTHR21262:SF31">
    <property type="entry name" value="GTP PYROPHOSPHOKINASE"/>
    <property type="match status" value="1"/>
</dbReference>
<dbReference type="SMART" id="SM00471">
    <property type="entry name" value="HDc"/>
    <property type="match status" value="1"/>
</dbReference>
<dbReference type="PANTHER" id="PTHR21262">
    <property type="entry name" value="GUANOSINE-3',5'-BIS DIPHOSPHATE 3'-PYROPHOSPHOHYDROLASE"/>
    <property type="match status" value="1"/>
</dbReference>
<dbReference type="InterPro" id="IPR003607">
    <property type="entry name" value="HD/PDEase_dom"/>
</dbReference>
<dbReference type="PROSITE" id="PS50889">
    <property type="entry name" value="S4"/>
    <property type="match status" value="1"/>
</dbReference>
<dbReference type="CDD" id="cd05399">
    <property type="entry name" value="NT_Rel-Spo_like"/>
    <property type="match status" value="1"/>
</dbReference>
<dbReference type="SUPFAM" id="SSF109604">
    <property type="entry name" value="HD-domain/PDEase-like"/>
    <property type="match status" value="1"/>
</dbReference>
<dbReference type="CDD" id="cd00077">
    <property type="entry name" value="HDc"/>
    <property type="match status" value="1"/>
</dbReference>
<dbReference type="Proteomes" id="UP000183206">
    <property type="component" value="Unassembled WGS sequence"/>
</dbReference>
<dbReference type="FunFam" id="3.30.460.10:FF:000001">
    <property type="entry name" value="GTP pyrophosphokinase RelA"/>
    <property type="match status" value="1"/>
</dbReference>
<dbReference type="STRING" id="1805282.AUJ44_03600"/>
<dbReference type="GO" id="GO:0003723">
    <property type="term" value="F:RNA binding"/>
    <property type="evidence" value="ECO:0007669"/>
    <property type="project" value="UniProtKB-KW"/>
</dbReference>
<gene>
    <name evidence="4" type="ORF">AUJ44_03600</name>
</gene>
<dbReference type="Pfam" id="PF13328">
    <property type="entry name" value="HD_4"/>
    <property type="match status" value="1"/>
</dbReference>
<evidence type="ECO:0000259" key="3">
    <source>
        <dbReference type="PROSITE" id="PS51880"/>
    </source>
</evidence>
<dbReference type="InterPro" id="IPR007685">
    <property type="entry name" value="RelA_SpoT"/>
</dbReference>
<sequence length="502" mass="57875">MPSVKEITILMKVPTEEDTAIITKAYYFAEQAHEGQKRLTGEPFFYHLFETGKNLAVFGVDARTIVAGLIHDTLEDGKASAEEIEKQFGAEVLFLVEGVTKLGKLKYHGIERHVESLRKLFIATAHDVRVIIIKLADRLHNIQTLSGHTNHEKQKRIALETLEIYAPIAHRLGMGKLRGELEDGAFPFVYPKEYEEVKTLLKQRSKVDEKYLNKVHRSIQKEISKQNIRDKVIRTDRRIKRIYSLYKKLLRYDMDIEKIHDIVALRVIVATIEDCYRILGVIHGMWRPLPGKIKDYIAVPKQNGYQSLHTTVFTGDGGMVEIQIRTEEMHNDAEYGVAAHVLYKDGLFTRIKGGNRNVFKKKPRWVTQLLEWQSKTSRPDEFIETLRVDFFQDRVFVFTPKGDVVDLPDGSGVIDFAYAIHSDIGNHISGVKVNDKFVSLDTKLRTDDIIEIETKKTSRPTAKWLEYAKTTLAKRHIRSLLSETDAQQEKKLFSRRFKRKNS</sequence>
<dbReference type="GO" id="GO:0015969">
    <property type="term" value="P:guanosine tetraphosphate metabolic process"/>
    <property type="evidence" value="ECO:0007669"/>
    <property type="project" value="InterPro"/>
</dbReference>
<reference evidence="4 5" key="1">
    <citation type="journal article" date="2016" name="Environ. Microbiol.">
        <title>Genomic resolution of a cold subsurface aquifer community provides metabolic insights for novel microbes adapted to high CO concentrations.</title>
        <authorList>
            <person name="Probst A.J."/>
            <person name="Castelle C.J."/>
            <person name="Singh A."/>
            <person name="Brown C.T."/>
            <person name="Anantharaman K."/>
            <person name="Sharon I."/>
            <person name="Hug L.A."/>
            <person name="Burstein D."/>
            <person name="Emerson J.B."/>
            <person name="Thomas B.C."/>
            <person name="Banfield J.F."/>
        </authorList>
    </citation>
    <scope>NUCLEOTIDE SEQUENCE [LARGE SCALE GENOMIC DNA]</scope>
    <source>
        <strain evidence="4">CG1_02_47_685</strain>
    </source>
</reference>
<dbReference type="AlphaFoldDB" id="A0A1J4VCF2"/>
<feature type="domain" description="TGS" evidence="3">
    <location>
        <begin position="393"/>
        <end position="454"/>
    </location>
</feature>
<comment type="caution">
    <text evidence="4">The sequence shown here is derived from an EMBL/GenBank/DDBJ whole genome shotgun (WGS) entry which is preliminary data.</text>
</comment>
<dbReference type="PROSITE" id="PS51880">
    <property type="entry name" value="TGS"/>
    <property type="match status" value="1"/>
</dbReference>
<organism evidence="4 5">
    <name type="scientific">Candidatus Nomurabacteria bacterium CG1_02_47_685</name>
    <dbReference type="NCBI Taxonomy" id="1805282"/>
    <lineage>
        <taxon>Bacteria</taxon>
        <taxon>Candidatus Nomuraibacteriota</taxon>
    </lineage>
</organism>
<dbReference type="SMART" id="SM00954">
    <property type="entry name" value="RelA_SpoT"/>
    <property type="match status" value="1"/>
</dbReference>
<proteinExistence type="inferred from homology"/>